<gene>
    <name evidence="1" type="ORF">Salmuc_02773</name>
</gene>
<name>S9R0D1_9RHOB</name>
<reference evidence="2" key="1">
    <citation type="journal article" date="2014" name="Stand. Genomic Sci.">
        <title>Genome sequence of the exopolysaccharide-producing Salipiger mucosus type strain (DSM 16094(T)), a moderately halophilic member of the Roseobacter clade.</title>
        <authorList>
            <person name="Riedel T."/>
            <person name="Spring S."/>
            <person name="Fiebig A."/>
            <person name="Petersen J."/>
            <person name="Kyrpides N.C."/>
            <person name="Goker M."/>
            <person name="Klenk H.P."/>
        </authorList>
    </citation>
    <scope>NUCLEOTIDE SEQUENCE [LARGE SCALE GENOMIC DNA]</scope>
    <source>
        <strain evidence="2">DSM 16094</strain>
    </source>
</reference>
<protein>
    <submittedName>
        <fullName evidence="1">Uncharacterized protein</fullName>
    </submittedName>
</protein>
<dbReference type="HOGENOM" id="CLU_2809945_0_0_5"/>
<proteinExistence type="predicted"/>
<organism evidence="1 2">
    <name type="scientific">Salipiger mucosus DSM 16094</name>
    <dbReference type="NCBI Taxonomy" id="1123237"/>
    <lineage>
        <taxon>Bacteria</taxon>
        <taxon>Pseudomonadati</taxon>
        <taxon>Pseudomonadota</taxon>
        <taxon>Alphaproteobacteria</taxon>
        <taxon>Rhodobacterales</taxon>
        <taxon>Roseobacteraceae</taxon>
        <taxon>Salipiger</taxon>
    </lineage>
</organism>
<dbReference type="AlphaFoldDB" id="S9R0D1"/>
<evidence type="ECO:0000313" key="1">
    <source>
        <dbReference type="EMBL" id="EPX85393.1"/>
    </source>
</evidence>
<dbReference type="EMBL" id="APVH01000009">
    <property type="protein sequence ID" value="EPX85393.1"/>
    <property type="molecule type" value="Genomic_DNA"/>
</dbReference>
<dbReference type="STRING" id="1123237.Salmuc_02773"/>
<comment type="caution">
    <text evidence="1">The sequence shown here is derived from an EMBL/GenBank/DDBJ whole genome shotgun (WGS) entry which is preliminary data.</text>
</comment>
<accession>S9R0D1</accession>
<dbReference type="Proteomes" id="UP000015347">
    <property type="component" value="Unassembled WGS sequence"/>
</dbReference>
<keyword evidence="2" id="KW-1185">Reference proteome</keyword>
<dbReference type="RefSeq" id="WP_020041325.1">
    <property type="nucleotide sequence ID" value="NZ_KE557273.1"/>
</dbReference>
<sequence length="67" mass="7430">MSVESKWIDKVNDLDNQVADLGNLVEALQLVCEQWCGTPLERGSEQDRVRSAVVGLAKAMEERASQL</sequence>
<evidence type="ECO:0000313" key="2">
    <source>
        <dbReference type="Proteomes" id="UP000015347"/>
    </source>
</evidence>